<dbReference type="EMBL" id="DS989830">
    <property type="protein sequence ID" value="EFR05475.1"/>
    <property type="molecule type" value="Genomic_DNA"/>
</dbReference>
<dbReference type="FunCoup" id="E4V5V0">
    <property type="interactions" value="64"/>
</dbReference>
<dbReference type="Proteomes" id="UP000002669">
    <property type="component" value="Unassembled WGS sequence"/>
</dbReference>
<proteinExistence type="predicted"/>
<reference evidence="3" key="1">
    <citation type="journal article" date="2012" name="MBio">
        <title>Comparative genome analysis of Trichophyton rubrum and related dermatophytes reveals candidate genes involved in infection.</title>
        <authorList>
            <person name="Martinez D.A."/>
            <person name="Oliver B.G."/>
            <person name="Graeser Y."/>
            <person name="Goldberg J.M."/>
            <person name="Li W."/>
            <person name="Martinez-Rossi N.M."/>
            <person name="Monod M."/>
            <person name="Shelest E."/>
            <person name="Barton R.C."/>
            <person name="Birch E."/>
            <person name="Brakhage A.A."/>
            <person name="Chen Z."/>
            <person name="Gurr S.J."/>
            <person name="Heiman D."/>
            <person name="Heitman J."/>
            <person name="Kosti I."/>
            <person name="Rossi A."/>
            <person name="Saif S."/>
            <person name="Samalova M."/>
            <person name="Saunders C.W."/>
            <person name="Shea T."/>
            <person name="Summerbell R.C."/>
            <person name="Xu J."/>
            <person name="Young S."/>
            <person name="Zeng Q."/>
            <person name="Birren B.W."/>
            <person name="Cuomo C.A."/>
            <person name="White T.C."/>
        </authorList>
    </citation>
    <scope>NUCLEOTIDE SEQUENCE [LARGE SCALE GENOMIC DNA]</scope>
    <source>
        <strain evidence="3">ATCC MYA-4604 / CBS 118893</strain>
    </source>
</reference>
<dbReference type="AlphaFoldDB" id="E4V5V0"/>
<dbReference type="eggNOG" id="ENOG502QVMC">
    <property type="taxonomic scope" value="Eukaryota"/>
</dbReference>
<sequence length="567" mass="61700">MAPFKTSILQSERLFPKTKLDSEQTIALSLLDATTVNFAPTCLSWLCEAPENTTGCGEDFSLADHLRQSLRVALDAYPQWSGQITAITTIDSTAGPSFPSASSSSSSRPHAQRFGRVHVHYGTSQDAGVEFTVADSTATLGALYPASRATDKPAWNRQEIPLDEFIPSIALSNALQPATESTSADDGRVVSLLPPPLLVVQLTNLACGGFVLTVKCAHPLADIQSLVYFVKDWASVSRSVLSNTPCPALKPQFEPGLLDSLAAGDIDAIEADTAIIQKTKSMPLHRYDWWAPSPGAPWPVKVPDGLACKTISPAGKPMPWSEWNVAEPVSHYVVHFNRRQVEAVSRAATATGLSQGTGAVQTRTSQHDAILAHVWSCINRARKLEDDKGDNRPVHCDLVYGVRPAFKLDKSFMGSPIIMVNVEMSASKPPALQAIAQRIRQTITDISQPDLLAAHLHSVAYEESPQRIWQAFLGRRHILVTTWARAGIYEVDFGFSSSSAPSIRYAEGVVPDMDGNVLIKEAPPLKKTDLSDGRSSWTADGVDVSLRLRAEDMDRLLQDPLLFPLYE</sequence>
<dbReference type="InParanoid" id="E4V5V0"/>
<dbReference type="VEuPathDB" id="FungiDB:MGYG_08488"/>
<dbReference type="GO" id="GO:0044550">
    <property type="term" value="P:secondary metabolite biosynthetic process"/>
    <property type="evidence" value="ECO:0007669"/>
    <property type="project" value="TreeGrafter"/>
</dbReference>
<dbReference type="PANTHER" id="PTHR31642:SF310">
    <property type="entry name" value="FATTY ALCOHOL:CAFFEOYL-COA ACYLTRANSFERASE"/>
    <property type="match status" value="1"/>
</dbReference>
<dbReference type="RefSeq" id="XP_003169582.1">
    <property type="nucleotide sequence ID" value="XM_003169534.1"/>
</dbReference>
<accession>E4V5V0</accession>
<evidence type="ECO:0000256" key="1">
    <source>
        <dbReference type="ARBA" id="ARBA00022679"/>
    </source>
</evidence>
<dbReference type="GeneID" id="10024813"/>
<dbReference type="InterPro" id="IPR050317">
    <property type="entry name" value="Plant_Fungal_Acyltransferase"/>
</dbReference>
<dbReference type="OrthoDB" id="444127at2759"/>
<keyword evidence="1 2" id="KW-0808">Transferase</keyword>
<gene>
    <name evidence="2" type="ORF">MGYG_08488</name>
</gene>
<evidence type="ECO:0000313" key="2">
    <source>
        <dbReference type="EMBL" id="EFR05475.1"/>
    </source>
</evidence>
<dbReference type="InterPro" id="IPR023213">
    <property type="entry name" value="CAT-like_dom_sf"/>
</dbReference>
<dbReference type="PANTHER" id="PTHR31642">
    <property type="entry name" value="TRICHOTHECENE 3-O-ACETYLTRANSFERASE"/>
    <property type="match status" value="1"/>
</dbReference>
<keyword evidence="3" id="KW-1185">Reference proteome</keyword>
<dbReference type="OMA" id="FHRYDWW"/>
<dbReference type="STRING" id="535722.E4V5V0"/>
<dbReference type="GO" id="GO:0016747">
    <property type="term" value="F:acyltransferase activity, transferring groups other than amino-acyl groups"/>
    <property type="evidence" value="ECO:0007669"/>
    <property type="project" value="TreeGrafter"/>
</dbReference>
<dbReference type="Pfam" id="PF02458">
    <property type="entry name" value="Transferase"/>
    <property type="match status" value="1"/>
</dbReference>
<name>E4V5V0_ARTGP</name>
<protein>
    <submittedName>
        <fullName evidence="2">Transferase</fullName>
    </submittedName>
</protein>
<dbReference type="HOGENOM" id="CLU_041459_0_0_1"/>
<evidence type="ECO:0000313" key="3">
    <source>
        <dbReference type="Proteomes" id="UP000002669"/>
    </source>
</evidence>
<dbReference type="Gene3D" id="3.30.559.10">
    <property type="entry name" value="Chloramphenicol acetyltransferase-like domain"/>
    <property type="match status" value="2"/>
</dbReference>
<organism evidence="3">
    <name type="scientific">Arthroderma gypseum (strain ATCC MYA-4604 / CBS 118893)</name>
    <name type="common">Microsporum gypseum</name>
    <dbReference type="NCBI Taxonomy" id="535722"/>
    <lineage>
        <taxon>Eukaryota</taxon>
        <taxon>Fungi</taxon>
        <taxon>Dikarya</taxon>
        <taxon>Ascomycota</taxon>
        <taxon>Pezizomycotina</taxon>
        <taxon>Eurotiomycetes</taxon>
        <taxon>Eurotiomycetidae</taxon>
        <taxon>Onygenales</taxon>
        <taxon>Arthrodermataceae</taxon>
        <taxon>Nannizzia</taxon>
    </lineage>
</organism>